<protein>
    <submittedName>
        <fullName evidence="1">ABC-type antimicrobial peptide transporter</fullName>
    </submittedName>
</protein>
<evidence type="ECO:0000313" key="1">
    <source>
        <dbReference type="EMBL" id="BAZ93264.1"/>
    </source>
</evidence>
<name>A0A1Z4VPV8_9GAMM</name>
<sequence>MQFMQLFAQPGVDRQIGLGQHAAVGLVLMADALEAGDEFFLADLADQAVQLIEIEGHADRVLVPGVIG</sequence>
<accession>A0A1Z4VPV8</accession>
<dbReference type="EMBL" id="AP018052">
    <property type="protein sequence ID" value="BAZ93264.1"/>
    <property type="molecule type" value="Genomic_DNA"/>
</dbReference>
<dbReference type="KEGG" id="ttc:FOKN1_0862"/>
<dbReference type="Proteomes" id="UP000218765">
    <property type="component" value="Chromosome"/>
</dbReference>
<organism evidence="1 2">
    <name type="scientific">Thiohalobacter thiocyanaticus</name>
    <dbReference type="NCBI Taxonomy" id="585455"/>
    <lineage>
        <taxon>Bacteria</taxon>
        <taxon>Pseudomonadati</taxon>
        <taxon>Pseudomonadota</taxon>
        <taxon>Gammaproteobacteria</taxon>
        <taxon>Thiohalobacterales</taxon>
        <taxon>Thiohalobacteraceae</taxon>
        <taxon>Thiohalobacter</taxon>
    </lineage>
</organism>
<evidence type="ECO:0000313" key="2">
    <source>
        <dbReference type="Proteomes" id="UP000218765"/>
    </source>
</evidence>
<reference evidence="1 2" key="1">
    <citation type="submission" date="2017-05" db="EMBL/GenBank/DDBJ databases">
        <title>Thiocyanate degradation by Thiohalobacter thiocyanaticus FOKN1.</title>
        <authorList>
            <person name="Oshiki M."/>
            <person name="Fukushima T."/>
            <person name="Kawano S."/>
            <person name="Nakagawa J."/>
        </authorList>
    </citation>
    <scope>NUCLEOTIDE SEQUENCE [LARGE SCALE GENOMIC DNA]</scope>
    <source>
        <strain evidence="1 2">FOKN1</strain>
    </source>
</reference>
<keyword evidence="2" id="KW-1185">Reference proteome</keyword>
<proteinExistence type="predicted"/>
<dbReference type="AlphaFoldDB" id="A0A1Z4VPV8"/>
<gene>
    <name evidence="1" type="ORF">FOKN1_0862</name>
</gene>